<sequence length="93" mass="10255">MTAALVFALQIFAQFWNDIRINRILRGSLMAGGKEQKKNSAKLGKTGMSEQLGRYLITSGDSLLIKKKKKLRATRERKGNPSSSGAKATKSTR</sequence>
<gene>
    <name evidence="2" type="ORF">OUZ56_021031</name>
</gene>
<dbReference type="Proteomes" id="UP001234178">
    <property type="component" value="Unassembled WGS sequence"/>
</dbReference>
<evidence type="ECO:0000313" key="2">
    <source>
        <dbReference type="EMBL" id="KAK4011923.1"/>
    </source>
</evidence>
<name>A0ABQ9ZG63_9CRUS</name>
<protein>
    <submittedName>
        <fullName evidence="2">Uncharacterized protein</fullName>
    </submittedName>
</protein>
<evidence type="ECO:0000256" key="1">
    <source>
        <dbReference type="SAM" id="MobiDB-lite"/>
    </source>
</evidence>
<accession>A0ABQ9ZG63</accession>
<evidence type="ECO:0000313" key="3">
    <source>
        <dbReference type="Proteomes" id="UP001234178"/>
    </source>
</evidence>
<proteinExistence type="predicted"/>
<feature type="compositionally biased region" description="Polar residues" evidence="1">
    <location>
        <begin position="80"/>
        <end position="93"/>
    </location>
</feature>
<comment type="caution">
    <text evidence="2">The sequence shown here is derived from an EMBL/GenBank/DDBJ whole genome shotgun (WGS) entry which is preliminary data.</text>
</comment>
<dbReference type="EMBL" id="JAOYFB010000003">
    <property type="protein sequence ID" value="KAK4011923.1"/>
    <property type="molecule type" value="Genomic_DNA"/>
</dbReference>
<organism evidence="2 3">
    <name type="scientific">Daphnia magna</name>
    <dbReference type="NCBI Taxonomy" id="35525"/>
    <lineage>
        <taxon>Eukaryota</taxon>
        <taxon>Metazoa</taxon>
        <taxon>Ecdysozoa</taxon>
        <taxon>Arthropoda</taxon>
        <taxon>Crustacea</taxon>
        <taxon>Branchiopoda</taxon>
        <taxon>Diplostraca</taxon>
        <taxon>Cladocera</taxon>
        <taxon>Anomopoda</taxon>
        <taxon>Daphniidae</taxon>
        <taxon>Daphnia</taxon>
    </lineage>
</organism>
<feature type="region of interest" description="Disordered" evidence="1">
    <location>
        <begin position="68"/>
        <end position="93"/>
    </location>
</feature>
<reference evidence="2 3" key="1">
    <citation type="journal article" date="2023" name="Nucleic Acids Res.">
        <title>The hologenome of Daphnia magna reveals possible DNA methylation and microbiome-mediated evolution of the host genome.</title>
        <authorList>
            <person name="Chaturvedi A."/>
            <person name="Li X."/>
            <person name="Dhandapani V."/>
            <person name="Marshall H."/>
            <person name="Kissane S."/>
            <person name="Cuenca-Cambronero M."/>
            <person name="Asole G."/>
            <person name="Calvet F."/>
            <person name="Ruiz-Romero M."/>
            <person name="Marangio P."/>
            <person name="Guigo R."/>
            <person name="Rago D."/>
            <person name="Mirbahai L."/>
            <person name="Eastwood N."/>
            <person name="Colbourne J.K."/>
            <person name="Zhou J."/>
            <person name="Mallon E."/>
            <person name="Orsini L."/>
        </authorList>
    </citation>
    <scope>NUCLEOTIDE SEQUENCE [LARGE SCALE GENOMIC DNA]</scope>
    <source>
        <strain evidence="2">LRV0_1</strain>
    </source>
</reference>
<keyword evidence="3" id="KW-1185">Reference proteome</keyword>